<dbReference type="AlphaFoldDB" id="A0A3S5BKU1"/>
<protein>
    <submittedName>
        <fullName evidence="1">Uncharacterized protein</fullName>
    </submittedName>
</protein>
<dbReference type="Proteomes" id="UP000784294">
    <property type="component" value="Unassembled WGS sequence"/>
</dbReference>
<accession>A0A3S5BKU1</accession>
<sequence length="110" mass="12294">MLADALRSTFPSVLVLPVLGGYQVIPANRLGLASEDRRRQDWCSRLAEIWVDWVSDNEVTSSLPIPPISSFKKGEQYFVALRLDKDKKCNVQVPNILVLSLECALVSHQA</sequence>
<name>A0A3S5BKU1_9PLAT</name>
<gene>
    <name evidence="1" type="ORF">PXEA_LOCUS21517</name>
</gene>
<reference evidence="1" key="1">
    <citation type="submission" date="2018-11" db="EMBL/GenBank/DDBJ databases">
        <authorList>
            <consortium name="Pathogen Informatics"/>
        </authorList>
    </citation>
    <scope>NUCLEOTIDE SEQUENCE</scope>
</reference>
<keyword evidence="2" id="KW-1185">Reference proteome</keyword>
<dbReference type="EMBL" id="CAAALY010092219">
    <property type="protein sequence ID" value="VEL28077.1"/>
    <property type="molecule type" value="Genomic_DNA"/>
</dbReference>
<comment type="caution">
    <text evidence="1">The sequence shown here is derived from an EMBL/GenBank/DDBJ whole genome shotgun (WGS) entry which is preliminary data.</text>
</comment>
<evidence type="ECO:0000313" key="1">
    <source>
        <dbReference type="EMBL" id="VEL28077.1"/>
    </source>
</evidence>
<proteinExistence type="predicted"/>
<evidence type="ECO:0000313" key="2">
    <source>
        <dbReference type="Proteomes" id="UP000784294"/>
    </source>
</evidence>
<organism evidence="1 2">
    <name type="scientific">Protopolystoma xenopodis</name>
    <dbReference type="NCBI Taxonomy" id="117903"/>
    <lineage>
        <taxon>Eukaryota</taxon>
        <taxon>Metazoa</taxon>
        <taxon>Spiralia</taxon>
        <taxon>Lophotrochozoa</taxon>
        <taxon>Platyhelminthes</taxon>
        <taxon>Monogenea</taxon>
        <taxon>Polyopisthocotylea</taxon>
        <taxon>Polystomatidea</taxon>
        <taxon>Polystomatidae</taxon>
        <taxon>Protopolystoma</taxon>
    </lineage>
</organism>